<organism evidence="1 2">
    <name type="scientific">Smittium megazygosporum</name>
    <dbReference type="NCBI Taxonomy" id="133381"/>
    <lineage>
        <taxon>Eukaryota</taxon>
        <taxon>Fungi</taxon>
        <taxon>Fungi incertae sedis</taxon>
        <taxon>Zoopagomycota</taxon>
        <taxon>Kickxellomycotina</taxon>
        <taxon>Harpellomycetes</taxon>
        <taxon>Harpellales</taxon>
        <taxon>Legeriomycetaceae</taxon>
        <taxon>Smittium</taxon>
    </lineage>
</organism>
<comment type="caution">
    <text evidence="1">The sequence shown here is derived from an EMBL/GenBank/DDBJ whole genome shotgun (WGS) entry which is preliminary data.</text>
</comment>
<dbReference type="OrthoDB" id="5544972at2759"/>
<reference evidence="1 2" key="1">
    <citation type="journal article" date="2018" name="MBio">
        <title>Comparative Genomics Reveals the Core Gene Toolbox for the Fungus-Insect Symbiosis.</title>
        <authorList>
            <person name="Wang Y."/>
            <person name="Stata M."/>
            <person name="Wang W."/>
            <person name="Stajich J.E."/>
            <person name="White M.M."/>
            <person name="Moncalvo J.M."/>
        </authorList>
    </citation>
    <scope>NUCLEOTIDE SEQUENCE [LARGE SCALE GENOMIC DNA]</scope>
    <source>
        <strain evidence="1 2">SC-DP-2</strain>
    </source>
</reference>
<accession>A0A2T9ZGI4</accession>
<name>A0A2T9ZGI4_9FUNG</name>
<dbReference type="Proteomes" id="UP000245609">
    <property type="component" value="Unassembled WGS sequence"/>
</dbReference>
<dbReference type="EMBL" id="MBFS01000200">
    <property type="protein sequence ID" value="PVV03702.1"/>
    <property type="molecule type" value="Genomic_DNA"/>
</dbReference>
<sequence length="92" mass="10014">MGLTGQIPIKELTSKTCWLIAVCGMLRASDIHRINDNKKVLGSDYVEFTVVAVEATKEFFVTTKSSLHQNGGSLNIKKAKRVLSVHAPSGVQ</sequence>
<evidence type="ECO:0000313" key="1">
    <source>
        <dbReference type="EMBL" id="PVV03702.1"/>
    </source>
</evidence>
<evidence type="ECO:0000313" key="2">
    <source>
        <dbReference type="Proteomes" id="UP000245609"/>
    </source>
</evidence>
<proteinExistence type="predicted"/>
<gene>
    <name evidence="1" type="ORF">BB560_001810</name>
</gene>
<keyword evidence="2" id="KW-1185">Reference proteome</keyword>
<protein>
    <submittedName>
        <fullName evidence="1">Uncharacterized protein</fullName>
    </submittedName>
</protein>
<dbReference type="AlphaFoldDB" id="A0A2T9ZGI4"/>